<comment type="caution">
    <text evidence="1">The sequence shown here is derived from an EMBL/GenBank/DDBJ whole genome shotgun (WGS) entry which is preliminary data.</text>
</comment>
<sequence length="189" mass="21763">MQYETGEDINKNKLNLKQAIDYISDAWGAIDDEVVINCWKKTGILPAVENEEIIGASEFQDEENLLENDDLDTLLDEFSREDDYSATLTSAMVDFFNNIDQTIATEEALMDQQIVNLVQNENNIVENDQDDSDEEPSEISTQEAYNALKTWLSFFEQQESSDFDMKDIKIFKKYSKIINRILSDSKKQS</sequence>
<dbReference type="OrthoDB" id="2436443at2759"/>
<protein>
    <submittedName>
        <fullName evidence="1">6202_t:CDS:1</fullName>
    </submittedName>
</protein>
<proteinExistence type="predicted"/>
<dbReference type="AlphaFoldDB" id="A0A9N8Z401"/>
<evidence type="ECO:0000313" key="2">
    <source>
        <dbReference type="Proteomes" id="UP000789405"/>
    </source>
</evidence>
<dbReference type="EMBL" id="CAJVPY010000469">
    <property type="protein sequence ID" value="CAG8474861.1"/>
    <property type="molecule type" value="Genomic_DNA"/>
</dbReference>
<organism evidence="1 2">
    <name type="scientific">Dentiscutata erythropus</name>
    <dbReference type="NCBI Taxonomy" id="1348616"/>
    <lineage>
        <taxon>Eukaryota</taxon>
        <taxon>Fungi</taxon>
        <taxon>Fungi incertae sedis</taxon>
        <taxon>Mucoromycota</taxon>
        <taxon>Glomeromycotina</taxon>
        <taxon>Glomeromycetes</taxon>
        <taxon>Diversisporales</taxon>
        <taxon>Gigasporaceae</taxon>
        <taxon>Dentiscutata</taxon>
    </lineage>
</organism>
<gene>
    <name evidence="1" type="ORF">DERYTH_LOCUS1635</name>
</gene>
<keyword evidence="2" id="KW-1185">Reference proteome</keyword>
<dbReference type="Proteomes" id="UP000789405">
    <property type="component" value="Unassembled WGS sequence"/>
</dbReference>
<accession>A0A9N8Z401</accession>
<name>A0A9N8Z401_9GLOM</name>
<reference evidence="1" key="1">
    <citation type="submission" date="2021-06" db="EMBL/GenBank/DDBJ databases">
        <authorList>
            <person name="Kallberg Y."/>
            <person name="Tangrot J."/>
            <person name="Rosling A."/>
        </authorList>
    </citation>
    <scope>NUCLEOTIDE SEQUENCE</scope>
    <source>
        <strain evidence="1">MA453B</strain>
    </source>
</reference>
<evidence type="ECO:0000313" key="1">
    <source>
        <dbReference type="EMBL" id="CAG8474861.1"/>
    </source>
</evidence>